<evidence type="ECO:0000256" key="4">
    <source>
        <dbReference type="ARBA" id="ARBA00022777"/>
    </source>
</evidence>
<organism evidence="7 8">
    <name type="scientific">Cryomyces antarcticus</name>
    <dbReference type="NCBI Taxonomy" id="329879"/>
    <lineage>
        <taxon>Eukaryota</taxon>
        <taxon>Fungi</taxon>
        <taxon>Dikarya</taxon>
        <taxon>Ascomycota</taxon>
        <taxon>Pezizomycotina</taxon>
        <taxon>Dothideomycetes</taxon>
        <taxon>Dothideomycetes incertae sedis</taxon>
        <taxon>Cryomyces</taxon>
    </lineage>
</organism>
<feature type="non-terminal residue" evidence="7">
    <location>
        <position position="87"/>
    </location>
</feature>
<keyword evidence="1" id="KW-0723">Serine/threonine-protein kinase</keyword>
<evidence type="ECO:0000256" key="2">
    <source>
        <dbReference type="ARBA" id="ARBA00022679"/>
    </source>
</evidence>
<dbReference type="PROSITE" id="PS00107">
    <property type="entry name" value="PROTEIN_KINASE_ATP"/>
    <property type="match status" value="1"/>
</dbReference>
<dbReference type="SUPFAM" id="SSF56112">
    <property type="entry name" value="Protein kinase-like (PK-like)"/>
    <property type="match status" value="1"/>
</dbReference>
<reference evidence="7 8" key="1">
    <citation type="submission" date="2023-08" db="EMBL/GenBank/DDBJ databases">
        <title>Black Yeasts Isolated from many extreme environments.</title>
        <authorList>
            <person name="Coleine C."/>
            <person name="Stajich J.E."/>
            <person name="Selbmann L."/>
        </authorList>
    </citation>
    <scope>NUCLEOTIDE SEQUENCE [LARGE SCALE GENOMIC DNA]</scope>
    <source>
        <strain evidence="7 8">CCFEE 536</strain>
    </source>
</reference>
<feature type="binding site" evidence="6">
    <location>
        <position position="60"/>
    </location>
    <ligand>
        <name>ATP</name>
        <dbReference type="ChEBI" id="CHEBI:30616"/>
    </ligand>
</feature>
<name>A0ABR0LRJ0_9PEZI</name>
<protein>
    <recommendedName>
        <fullName evidence="9">Protein kinase domain-containing protein</fullName>
    </recommendedName>
</protein>
<dbReference type="Proteomes" id="UP001357485">
    <property type="component" value="Unassembled WGS sequence"/>
</dbReference>
<keyword evidence="5 6" id="KW-0067">ATP-binding</keyword>
<dbReference type="EMBL" id="JAVRRA010013783">
    <property type="protein sequence ID" value="KAK5223323.1"/>
    <property type="molecule type" value="Genomic_DNA"/>
</dbReference>
<evidence type="ECO:0000313" key="7">
    <source>
        <dbReference type="EMBL" id="KAK5223323.1"/>
    </source>
</evidence>
<gene>
    <name evidence="7" type="ORF">LTR16_012785</name>
</gene>
<keyword evidence="4" id="KW-0418">Kinase</keyword>
<keyword evidence="2" id="KW-0808">Transferase</keyword>
<evidence type="ECO:0000256" key="3">
    <source>
        <dbReference type="ARBA" id="ARBA00022741"/>
    </source>
</evidence>
<evidence type="ECO:0000256" key="6">
    <source>
        <dbReference type="PROSITE-ProRule" id="PRU10141"/>
    </source>
</evidence>
<comment type="caution">
    <text evidence="7">The sequence shown here is derived from an EMBL/GenBank/DDBJ whole genome shotgun (WGS) entry which is preliminary data.</text>
</comment>
<evidence type="ECO:0008006" key="9">
    <source>
        <dbReference type="Google" id="ProtNLM"/>
    </source>
</evidence>
<proteinExistence type="predicted"/>
<dbReference type="InterPro" id="IPR011009">
    <property type="entry name" value="Kinase-like_dom_sf"/>
</dbReference>
<keyword evidence="3 6" id="KW-0547">Nucleotide-binding</keyword>
<dbReference type="InterPro" id="IPR017441">
    <property type="entry name" value="Protein_kinase_ATP_BS"/>
</dbReference>
<keyword evidence="8" id="KW-1185">Reference proteome</keyword>
<evidence type="ECO:0000256" key="1">
    <source>
        <dbReference type="ARBA" id="ARBA00022527"/>
    </source>
</evidence>
<dbReference type="PANTHER" id="PTHR22974:SF21">
    <property type="entry name" value="DUAL SPECIFICITY PROTEIN KINASE TTK"/>
    <property type="match status" value="1"/>
</dbReference>
<accession>A0ABR0LRJ0</accession>
<evidence type="ECO:0000313" key="8">
    <source>
        <dbReference type="Proteomes" id="UP001357485"/>
    </source>
</evidence>
<dbReference type="PANTHER" id="PTHR22974">
    <property type="entry name" value="MIXED LINEAGE PROTEIN KINASE"/>
    <property type="match status" value="1"/>
</dbReference>
<dbReference type="Gene3D" id="3.30.200.20">
    <property type="entry name" value="Phosphorylase Kinase, domain 1"/>
    <property type="match status" value="1"/>
</dbReference>
<sequence length="87" mass="9649">MSVLETATATAGASTTKTKRKRTHVIINNKVFTQMGKIGKGGSSDVYRIMAENYKIFALKKVHLTDCDESAVRGYKGEIDLLKRLEN</sequence>
<evidence type="ECO:0000256" key="5">
    <source>
        <dbReference type="ARBA" id="ARBA00022840"/>
    </source>
</evidence>